<dbReference type="GO" id="GO:0006487">
    <property type="term" value="P:protein N-linked glycosylation"/>
    <property type="evidence" value="ECO:0007669"/>
    <property type="project" value="TreeGrafter"/>
</dbReference>
<evidence type="ECO:0000259" key="1">
    <source>
        <dbReference type="PROSITE" id="PS51464"/>
    </source>
</evidence>
<dbReference type="GO" id="GO:0006047">
    <property type="term" value="P:UDP-N-acetylglucosamine metabolic process"/>
    <property type="evidence" value="ECO:0007669"/>
    <property type="project" value="TreeGrafter"/>
</dbReference>
<dbReference type="SUPFAM" id="SSF53697">
    <property type="entry name" value="SIS domain"/>
    <property type="match status" value="1"/>
</dbReference>
<dbReference type="InterPro" id="IPR035490">
    <property type="entry name" value="GlmS/FrlB_SIS"/>
</dbReference>
<dbReference type="InterPro" id="IPR001347">
    <property type="entry name" value="SIS_dom"/>
</dbReference>
<gene>
    <name evidence="2" type="ORF">DYB26_011876</name>
</gene>
<dbReference type="EMBL" id="QUTF01008627">
    <property type="protein sequence ID" value="RHZ38479.1"/>
    <property type="molecule type" value="Genomic_DNA"/>
</dbReference>
<dbReference type="PANTHER" id="PTHR10937:SF0">
    <property type="entry name" value="GLUTAMINE--FRUCTOSE-6-PHOSPHATE TRANSAMINASE (ISOMERIZING)"/>
    <property type="match status" value="1"/>
</dbReference>
<organism evidence="2 3">
    <name type="scientific">Aphanomyces astaci</name>
    <name type="common">Crayfish plague agent</name>
    <dbReference type="NCBI Taxonomy" id="112090"/>
    <lineage>
        <taxon>Eukaryota</taxon>
        <taxon>Sar</taxon>
        <taxon>Stramenopiles</taxon>
        <taxon>Oomycota</taxon>
        <taxon>Saprolegniomycetes</taxon>
        <taxon>Saprolegniales</taxon>
        <taxon>Verrucalvaceae</taxon>
        <taxon>Aphanomyces</taxon>
    </lineage>
</organism>
<reference evidence="2 3" key="1">
    <citation type="submission" date="2018-08" db="EMBL/GenBank/DDBJ databases">
        <title>Aphanomyces genome sequencing and annotation.</title>
        <authorList>
            <person name="Minardi D."/>
            <person name="Oidtmann B."/>
            <person name="Van Der Giezen M."/>
            <person name="Studholme D.J."/>
        </authorList>
    </citation>
    <scope>NUCLEOTIDE SEQUENCE [LARGE SCALE GENOMIC DNA]</scope>
    <source>
        <strain evidence="2 3">FDL457</strain>
    </source>
</reference>
<feature type="non-terminal residue" evidence="2">
    <location>
        <position position="1"/>
    </location>
</feature>
<evidence type="ECO:0000313" key="2">
    <source>
        <dbReference type="EMBL" id="RHZ38479.1"/>
    </source>
</evidence>
<evidence type="ECO:0000313" key="3">
    <source>
        <dbReference type="Proteomes" id="UP000286510"/>
    </source>
</evidence>
<accession>A0A418FVI4</accession>
<protein>
    <recommendedName>
        <fullName evidence="1">SIS domain-containing protein</fullName>
    </recommendedName>
</protein>
<dbReference type="Gene3D" id="3.40.50.10490">
    <property type="entry name" value="Glucose-6-phosphate isomerase like protein, domain 1"/>
    <property type="match status" value="2"/>
</dbReference>
<name>A0A418FVI4_APHAT</name>
<dbReference type="CDD" id="cd05009">
    <property type="entry name" value="SIS_GlmS_GlmD_2"/>
    <property type="match status" value="1"/>
</dbReference>
<dbReference type="PROSITE" id="PS51464">
    <property type="entry name" value="SIS"/>
    <property type="match status" value="1"/>
</dbReference>
<dbReference type="AlphaFoldDB" id="A0A418FVI4"/>
<dbReference type="Proteomes" id="UP000286510">
    <property type="component" value="Unassembled WGS sequence"/>
</dbReference>
<comment type="caution">
    <text evidence="2">The sequence shown here is derived from an EMBL/GenBank/DDBJ whole genome shotgun (WGS) entry which is preliminary data.</text>
</comment>
<dbReference type="VEuPathDB" id="FungiDB:H257_03696"/>
<dbReference type="GO" id="GO:0097367">
    <property type="term" value="F:carbohydrate derivative binding"/>
    <property type="evidence" value="ECO:0007669"/>
    <property type="project" value="InterPro"/>
</dbReference>
<dbReference type="PANTHER" id="PTHR10937">
    <property type="entry name" value="GLUCOSAMINE--FRUCTOSE-6-PHOSPHATE AMINOTRANSFERASE, ISOMERIZING"/>
    <property type="match status" value="1"/>
</dbReference>
<dbReference type="InterPro" id="IPR046348">
    <property type="entry name" value="SIS_dom_sf"/>
</dbReference>
<sequence>LDDEHGHLMKTAAEEVRARGAYTIVITDNPAMCEGIADSIIPIPNNGPMTALLASIPLQLIAYELAVKRGINPDVPRNLAKAVTVD</sequence>
<proteinExistence type="predicted"/>
<dbReference type="GO" id="GO:0006002">
    <property type="term" value="P:fructose 6-phosphate metabolic process"/>
    <property type="evidence" value="ECO:0007669"/>
    <property type="project" value="TreeGrafter"/>
</dbReference>
<feature type="domain" description="SIS" evidence="1">
    <location>
        <begin position="1"/>
        <end position="76"/>
    </location>
</feature>
<dbReference type="GO" id="GO:0004360">
    <property type="term" value="F:glutamine-fructose-6-phosphate transaminase (isomerizing) activity"/>
    <property type="evidence" value="ECO:0007669"/>
    <property type="project" value="TreeGrafter"/>
</dbReference>